<dbReference type="GO" id="GO:0022857">
    <property type="term" value="F:transmembrane transporter activity"/>
    <property type="evidence" value="ECO:0007669"/>
    <property type="project" value="InterPro"/>
</dbReference>
<dbReference type="SUPFAM" id="SSF103473">
    <property type="entry name" value="MFS general substrate transporter"/>
    <property type="match status" value="1"/>
</dbReference>
<evidence type="ECO:0000313" key="8">
    <source>
        <dbReference type="Proteomes" id="UP000318297"/>
    </source>
</evidence>
<evidence type="ECO:0000313" key="7">
    <source>
        <dbReference type="EMBL" id="TWE11801.1"/>
    </source>
</evidence>
<organism evidence="7 8">
    <name type="scientific">Rudaeicoccus suwonensis</name>
    <dbReference type="NCBI Taxonomy" id="657409"/>
    <lineage>
        <taxon>Bacteria</taxon>
        <taxon>Bacillati</taxon>
        <taxon>Actinomycetota</taxon>
        <taxon>Actinomycetes</taxon>
        <taxon>Micrococcales</taxon>
        <taxon>Dermacoccaceae</taxon>
        <taxon>Rudaeicoccus</taxon>
    </lineage>
</organism>
<keyword evidence="3 5" id="KW-1133">Transmembrane helix</keyword>
<keyword evidence="2 5" id="KW-0812">Transmembrane</keyword>
<feature type="domain" description="Major facilitator superfamily (MFS) profile" evidence="6">
    <location>
        <begin position="26"/>
        <end position="472"/>
    </location>
</feature>
<comment type="subcellular location">
    <subcellularLocation>
        <location evidence="1">Cell membrane</location>
        <topology evidence="1">Multi-pass membrane protein</topology>
    </subcellularLocation>
</comment>
<feature type="transmembrane region" description="Helical" evidence="5">
    <location>
        <begin position="281"/>
        <end position="304"/>
    </location>
</feature>
<evidence type="ECO:0000259" key="6">
    <source>
        <dbReference type="PROSITE" id="PS50850"/>
    </source>
</evidence>
<dbReference type="PROSITE" id="PS50850">
    <property type="entry name" value="MFS"/>
    <property type="match status" value="1"/>
</dbReference>
<evidence type="ECO:0000256" key="2">
    <source>
        <dbReference type="ARBA" id="ARBA00022692"/>
    </source>
</evidence>
<feature type="transmembrane region" description="Helical" evidence="5">
    <location>
        <begin position="122"/>
        <end position="142"/>
    </location>
</feature>
<feature type="transmembrane region" description="Helical" evidence="5">
    <location>
        <begin position="25"/>
        <end position="51"/>
    </location>
</feature>
<evidence type="ECO:0000256" key="3">
    <source>
        <dbReference type="ARBA" id="ARBA00022989"/>
    </source>
</evidence>
<feature type="transmembrane region" description="Helical" evidence="5">
    <location>
        <begin position="94"/>
        <end position="116"/>
    </location>
</feature>
<sequence>MVSHSQNRQATPQPAAPSTIPSQGLILLVLSAAAFMASLDLFIVNVAFNAIRHDFAGSSLADVSWILNGYATVYAALLVPLGRLADRYGQKGGFLIGLTMFVLASGACALSPGPWWLVCFRLLQAAGAAALTPTSLSLLLGATEPARRARAVRIWAATGALAAAVGPVVGGALVQAAWQWVFIVNVPIGVATIIATMRYVPASRDARAEGNPDLVGAAILAVSIAALALGVVNGPSWGWSDIKTVVSFVVAVMGTASFVLRTMRFPEPVIPPSMLSVQTFAWSNISSLVFSFAFAAGLLANILWLQQVWGYGPMRVGLAVVPGPVMVQVTALISHRLIRRGVTAGAISAIGCALLATGYLLIATTVGHSPHWATEMLPGQLLIGSGVGFALPTILSTGTSDLPAQRTATGSAVLNMSRQVGSVVGVSVLVSIVGSPRGYSEAHGAFRAAWITIAATACLAAVASFGMNPHRRSIDQAQVPAAEVA</sequence>
<dbReference type="Gene3D" id="1.20.1250.20">
    <property type="entry name" value="MFS general substrate transporter like domains"/>
    <property type="match status" value="1"/>
</dbReference>
<dbReference type="EMBL" id="VIVQ01000001">
    <property type="protein sequence ID" value="TWE11801.1"/>
    <property type="molecule type" value="Genomic_DNA"/>
</dbReference>
<feature type="transmembrane region" description="Helical" evidence="5">
    <location>
        <begin position="212"/>
        <end position="232"/>
    </location>
</feature>
<dbReference type="Gene3D" id="1.20.1720.10">
    <property type="entry name" value="Multidrug resistance protein D"/>
    <property type="match status" value="1"/>
</dbReference>
<dbReference type="Pfam" id="PF07690">
    <property type="entry name" value="MFS_1"/>
    <property type="match status" value="1"/>
</dbReference>
<dbReference type="RefSeq" id="WP_145225301.1">
    <property type="nucleotide sequence ID" value="NZ_VIVQ01000001.1"/>
</dbReference>
<dbReference type="InterPro" id="IPR011701">
    <property type="entry name" value="MFS"/>
</dbReference>
<dbReference type="InterPro" id="IPR036259">
    <property type="entry name" value="MFS_trans_sf"/>
</dbReference>
<feature type="transmembrane region" description="Helical" evidence="5">
    <location>
        <begin position="316"/>
        <end position="334"/>
    </location>
</feature>
<dbReference type="Proteomes" id="UP000318297">
    <property type="component" value="Unassembled WGS sequence"/>
</dbReference>
<dbReference type="AlphaFoldDB" id="A0A561E860"/>
<reference evidence="7 8" key="1">
    <citation type="submission" date="2019-06" db="EMBL/GenBank/DDBJ databases">
        <title>Sequencing the genomes of 1000 actinobacteria strains.</title>
        <authorList>
            <person name="Klenk H.-P."/>
        </authorList>
    </citation>
    <scope>NUCLEOTIDE SEQUENCE [LARGE SCALE GENOMIC DNA]</scope>
    <source>
        <strain evidence="7 8">DSM 19560</strain>
    </source>
</reference>
<feature type="transmembrane region" description="Helical" evidence="5">
    <location>
        <begin position="341"/>
        <end position="362"/>
    </location>
</feature>
<comment type="caution">
    <text evidence="7">The sequence shown here is derived from an EMBL/GenBank/DDBJ whole genome shotgun (WGS) entry which is preliminary data.</text>
</comment>
<feature type="transmembrane region" description="Helical" evidence="5">
    <location>
        <begin position="244"/>
        <end position="260"/>
    </location>
</feature>
<dbReference type="PANTHER" id="PTHR42718:SF48">
    <property type="entry name" value="CONSERVED TWO-DOMAIN MEMBRANE PROTEIN-RELATED"/>
    <property type="match status" value="1"/>
</dbReference>
<evidence type="ECO:0000256" key="1">
    <source>
        <dbReference type="ARBA" id="ARBA00004651"/>
    </source>
</evidence>
<feature type="transmembrane region" description="Helical" evidence="5">
    <location>
        <begin position="63"/>
        <end position="82"/>
    </location>
</feature>
<feature type="transmembrane region" description="Helical" evidence="5">
    <location>
        <begin position="445"/>
        <end position="466"/>
    </location>
</feature>
<evidence type="ECO:0000256" key="5">
    <source>
        <dbReference type="SAM" id="Phobius"/>
    </source>
</evidence>
<accession>A0A561E860</accession>
<protein>
    <submittedName>
        <fullName evidence="7">EmrB/QacA subfamily drug resistance transporter</fullName>
    </submittedName>
</protein>
<feature type="transmembrane region" description="Helical" evidence="5">
    <location>
        <begin position="154"/>
        <end position="174"/>
    </location>
</feature>
<dbReference type="GO" id="GO:0005886">
    <property type="term" value="C:plasma membrane"/>
    <property type="evidence" value="ECO:0007669"/>
    <property type="project" value="UniProtKB-SubCell"/>
</dbReference>
<feature type="transmembrane region" description="Helical" evidence="5">
    <location>
        <begin position="180"/>
        <end position="200"/>
    </location>
</feature>
<keyword evidence="4 5" id="KW-0472">Membrane</keyword>
<dbReference type="OrthoDB" id="7375466at2"/>
<evidence type="ECO:0000256" key="4">
    <source>
        <dbReference type="ARBA" id="ARBA00023136"/>
    </source>
</evidence>
<keyword evidence="8" id="KW-1185">Reference proteome</keyword>
<feature type="transmembrane region" description="Helical" evidence="5">
    <location>
        <begin position="420"/>
        <end position="439"/>
    </location>
</feature>
<dbReference type="CDD" id="cd17321">
    <property type="entry name" value="MFS_MMR_MDR_like"/>
    <property type="match status" value="1"/>
</dbReference>
<feature type="transmembrane region" description="Helical" evidence="5">
    <location>
        <begin position="382"/>
        <end position="399"/>
    </location>
</feature>
<dbReference type="PANTHER" id="PTHR42718">
    <property type="entry name" value="MAJOR FACILITATOR SUPERFAMILY MULTIDRUG TRANSPORTER MFSC"/>
    <property type="match status" value="1"/>
</dbReference>
<gene>
    <name evidence="7" type="ORF">BKA23_0587</name>
</gene>
<dbReference type="InterPro" id="IPR020846">
    <property type="entry name" value="MFS_dom"/>
</dbReference>
<name>A0A561E860_9MICO</name>
<proteinExistence type="predicted"/>